<dbReference type="OrthoDB" id="572586at2"/>
<dbReference type="GO" id="GO:0016301">
    <property type="term" value="F:kinase activity"/>
    <property type="evidence" value="ECO:0007669"/>
    <property type="project" value="UniProtKB-KW"/>
</dbReference>
<dbReference type="Proteomes" id="UP000198221">
    <property type="component" value="Chromosome I"/>
</dbReference>
<proteinExistence type="predicted"/>
<dbReference type="RefSeq" id="WP_089011075.1">
    <property type="nucleotide sequence ID" value="NZ_LT607754.1"/>
</dbReference>
<accession>A0A1C5H582</accession>
<dbReference type="EMBL" id="LT607754">
    <property type="protein sequence ID" value="SCG41206.1"/>
    <property type="molecule type" value="Genomic_DNA"/>
</dbReference>
<gene>
    <name evidence="2" type="ORF">GA0070613_0852</name>
</gene>
<organism evidence="2 3">
    <name type="scientific">Micromonospora inositola</name>
    <dbReference type="NCBI Taxonomy" id="47865"/>
    <lineage>
        <taxon>Bacteria</taxon>
        <taxon>Bacillati</taxon>
        <taxon>Actinomycetota</taxon>
        <taxon>Actinomycetes</taxon>
        <taxon>Micromonosporales</taxon>
        <taxon>Micromonosporaceae</taxon>
        <taxon>Micromonospora</taxon>
    </lineage>
</organism>
<evidence type="ECO:0000313" key="3">
    <source>
        <dbReference type="Proteomes" id="UP000198221"/>
    </source>
</evidence>
<evidence type="ECO:0000313" key="2">
    <source>
        <dbReference type="EMBL" id="SCG41206.1"/>
    </source>
</evidence>
<dbReference type="Gene3D" id="3.40.50.300">
    <property type="entry name" value="P-loop containing nucleotide triphosphate hydrolases"/>
    <property type="match status" value="1"/>
</dbReference>
<keyword evidence="2" id="KW-0418">Kinase</keyword>
<evidence type="ECO:0000256" key="1">
    <source>
        <dbReference type="SAM" id="MobiDB-lite"/>
    </source>
</evidence>
<reference evidence="3" key="1">
    <citation type="submission" date="2016-06" db="EMBL/GenBank/DDBJ databases">
        <authorList>
            <person name="Varghese N."/>
            <person name="Submissions Spin"/>
        </authorList>
    </citation>
    <scope>NUCLEOTIDE SEQUENCE [LARGE SCALE GENOMIC DNA]</scope>
    <source>
        <strain evidence="3">DSM 43819</strain>
    </source>
</reference>
<sequence length="227" mass="25411">MDLLTRLGDAVTELARHRPRVLVGIDGPDASGKTTLADRLGKALSVPALRVSVDDFHQPAELRRRRGALSPEGYYRDAFDHDALITDCLLPFRAGSERIRVGRHDLHTDEPRDVTLPAPPVAALVVDGVFLLRPELRDHWDLAVHLRITPEESLRRARLRDVDLFGSVSEVERRYLARYLPGQALYQREADPESRAHVVVDNEHPGSPAVERWEVAERPAPALGDRG</sequence>
<protein>
    <submittedName>
        <fullName evidence="2">Uridine kinase</fullName>
    </submittedName>
</protein>
<keyword evidence="3" id="KW-1185">Reference proteome</keyword>
<dbReference type="AlphaFoldDB" id="A0A1C5H582"/>
<dbReference type="PANTHER" id="PTHR10285">
    <property type="entry name" value="URIDINE KINASE"/>
    <property type="match status" value="1"/>
</dbReference>
<name>A0A1C5H582_9ACTN</name>
<dbReference type="InterPro" id="IPR027417">
    <property type="entry name" value="P-loop_NTPase"/>
</dbReference>
<feature type="region of interest" description="Disordered" evidence="1">
    <location>
        <begin position="203"/>
        <end position="227"/>
    </location>
</feature>
<keyword evidence="2" id="KW-0808">Transferase</keyword>
<dbReference type="SUPFAM" id="SSF52540">
    <property type="entry name" value="P-loop containing nucleoside triphosphate hydrolases"/>
    <property type="match status" value="1"/>
</dbReference>